<gene>
    <name evidence="2" type="ORF">CC86DRAFT_379579</name>
</gene>
<dbReference type="AlphaFoldDB" id="A0A6A7ABZ7"/>
<feature type="transmembrane region" description="Helical" evidence="1">
    <location>
        <begin position="166"/>
        <end position="188"/>
    </location>
</feature>
<reference evidence="2" key="1">
    <citation type="journal article" date="2020" name="Stud. Mycol.">
        <title>101 Dothideomycetes genomes: a test case for predicting lifestyles and emergence of pathogens.</title>
        <authorList>
            <person name="Haridas S."/>
            <person name="Albert R."/>
            <person name="Binder M."/>
            <person name="Bloem J."/>
            <person name="Labutti K."/>
            <person name="Salamov A."/>
            <person name="Andreopoulos B."/>
            <person name="Baker S."/>
            <person name="Barry K."/>
            <person name="Bills G."/>
            <person name="Bluhm B."/>
            <person name="Cannon C."/>
            <person name="Castanera R."/>
            <person name="Culley D."/>
            <person name="Daum C."/>
            <person name="Ezra D."/>
            <person name="Gonzalez J."/>
            <person name="Henrissat B."/>
            <person name="Kuo A."/>
            <person name="Liang C."/>
            <person name="Lipzen A."/>
            <person name="Lutzoni F."/>
            <person name="Magnuson J."/>
            <person name="Mondo S."/>
            <person name="Nolan M."/>
            <person name="Ohm R."/>
            <person name="Pangilinan J."/>
            <person name="Park H.-J."/>
            <person name="Ramirez L."/>
            <person name="Alfaro M."/>
            <person name="Sun H."/>
            <person name="Tritt A."/>
            <person name="Yoshinaga Y."/>
            <person name="Zwiers L.-H."/>
            <person name="Turgeon B."/>
            <person name="Goodwin S."/>
            <person name="Spatafora J."/>
            <person name="Crous P."/>
            <person name="Grigoriev I."/>
        </authorList>
    </citation>
    <scope>NUCLEOTIDE SEQUENCE</scope>
    <source>
        <strain evidence="2">CBS 113818</strain>
    </source>
</reference>
<dbReference type="Proteomes" id="UP000799424">
    <property type="component" value="Unassembled WGS sequence"/>
</dbReference>
<evidence type="ECO:0000313" key="3">
    <source>
        <dbReference type="Proteomes" id="UP000799424"/>
    </source>
</evidence>
<keyword evidence="1" id="KW-0472">Membrane</keyword>
<dbReference type="OrthoDB" id="3742224at2759"/>
<proteinExistence type="predicted"/>
<evidence type="ECO:0000313" key="2">
    <source>
        <dbReference type="EMBL" id="KAF2830115.1"/>
    </source>
</evidence>
<feature type="transmembrane region" description="Helical" evidence="1">
    <location>
        <begin position="83"/>
        <end position="106"/>
    </location>
</feature>
<dbReference type="EMBL" id="MU006220">
    <property type="protein sequence ID" value="KAF2830115.1"/>
    <property type="molecule type" value="Genomic_DNA"/>
</dbReference>
<keyword evidence="1" id="KW-1133">Transmembrane helix</keyword>
<organism evidence="2 3">
    <name type="scientific">Ophiobolus disseminans</name>
    <dbReference type="NCBI Taxonomy" id="1469910"/>
    <lineage>
        <taxon>Eukaryota</taxon>
        <taxon>Fungi</taxon>
        <taxon>Dikarya</taxon>
        <taxon>Ascomycota</taxon>
        <taxon>Pezizomycotina</taxon>
        <taxon>Dothideomycetes</taxon>
        <taxon>Pleosporomycetidae</taxon>
        <taxon>Pleosporales</taxon>
        <taxon>Pleosporineae</taxon>
        <taxon>Phaeosphaeriaceae</taxon>
        <taxon>Ophiobolus</taxon>
    </lineage>
</organism>
<keyword evidence="3" id="KW-1185">Reference proteome</keyword>
<name>A0A6A7ABZ7_9PLEO</name>
<evidence type="ECO:0000256" key="1">
    <source>
        <dbReference type="SAM" id="Phobius"/>
    </source>
</evidence>
<protein>
    <submittedName>
        <fullName evidence="2">Uncharacterized protein</fullName>
    </submittedName>
</protein>
<keyword evidence="1" id="KW-0812">Transmembrane</keyword>
<feature type="transmembrane region" description="Helical" evidence="1">
    <location>
        <begin position="51"/>
        <end position="71"/>
    </location>
</feature>
<accession>A0A6A7ABZ7</accession>
<sequence length="301" mass="34337">MIHTWKDVLFGRDRLQTSMNLSGDEASALEDYTKFVKITSKFYHFLVWVPVRLQVLNVLILVLLVILQAILSGLPNTRVWKSLLAMMIVPVACSFLCMIAISRYLFYGNREGSGATRFVGEEFTSGLYSRQATQPRDMALGMWAVLQKVSTSPLPRLDYQNTQAEVYWVFTIHLIQVTQLLSMLYLAAAKSFSDLPSWVPDWSARDTHGWTSSISHLLQDSEGFRGKPVNKSIGESPMSCPERQDDIYFEIDQTHTILAVRARHICQIDTLAVFHKTSKTLRDSELNFHIENLRMMTFCAS</sequence>